<organism evidence="3 4">
    <name type="scientific">Marinobacterium zhoushanense</name>
    <dbReference type="NCBI Taxonomy" id="1679163"/>
    <lineage>
        <taxon>Bacteria</taxon>
        <taxon>Pseudomonadati</taxon>
        <taxon>Pseudomonadota</taxon>
        <taxon>Gammaproteobacteria</taxon>
        <taxon>Oceanospirillales</taxon>
        <taxon>Oceanospirillaceae</taxon>
        <taxon>Marinobacterium</taxon>
    </lineage>
</organism>
<evidence type="ECO:0000313" key="3">
    <source>
        <dbReference type="EMBL" id="GGC01097.1"/>
    </source>
</evidence>
<evidence type="ECO:0000313" key="4">
    <source>
        <dbReference type="Proteomes" id="UP000629025"/>
    </source>
</evidence>
<dbReference type="SUPFAM" id="SSF53335">
    <property type="entry name" value="S-adenosyl-L-methionine-dependent methyltransferases"/>
    <property type="match status" value="1"/>
</dbReference>
<proteinExistence type="predicted"/>
<keyword evidence="4" id="KW-1185">Reference proteome</keyword>
<gene>
    <name evidence="3" type="ORF">GCM10011352_29040</name>
</gene>
<reference evidence="4" key="1">
    <citation type="journal article" date="2019" name="Int. J. Syst. Evol. Microbiol.">
        <title>The Global Catalogue of Microorganisms (GCM) 10K type strain sequencing project: providing services to taxonomists for standard genome sequencing and annotation.</title>
        <authorList>
            <consortium name="The Broad Institute Genomics Platform"/>
            <consortium name="The Broad Institute Genome Sequencing Center for Infectious Disease"/>
            <person name="Wu L."/>
            <person name="Ma J."/>
        </authorList>
    </citation>
    <scope>NUCLEOTIDE SEQUENCE [LARGE SCALE GENOMIC DNA]</scope>
    <source>
        <strain evidence="4">CGMCC 1.15341</strain>
    </source>
</reference>
<protein>
    <recommendedName>
        <fullName evidence="2">Methyltransferase type 12 domain-containing protein</fullName>
    </recommendedName>
</protein>
<evidence type="ECO:0000259" key="2">
    <source>
        <dbReference type="Pfam" id="PF08242"/>
    </source>
</evidence>
<dbReference type="Gene3D" id="3.40.50.150">
    <property type="entry name" value="Vaccinia Virus protein VP39"/>
    <property type="match status" value="1"/>
</dbReference>
<dbReference type="PROSITE" id="PS50005">
    <property type="entry name" value="TPR"/>
    <property type="match status" value="1"/>
</dbReference>
<feature type="domain" description="Methyltransferase type 12" evidence="2">
    <location>
        <begin position="321"/>
        <end position="411"/>
    </location>
</feature>
<dbReference type="SMART" id="SM00028">
    <property type="entry name" value="TPR"/>
    <property type="match status" value="2"/>
</dbReference>
<sequence>MRCNIRTSHVNSTIVSVTMSEANPLHQALMLMQQQAFTSAQAICQQLLAQSPNDFNARHLLGVIKLHAGKPLLACKELKIAAALPVAPKYRAQALSNLSLALQQRERIEEALQAIEQALALMPDEQAFHLNRLNLLESLERWQSIEDAVANFPLLNELPDAQYPLARAARKRGEIDTALKRLDSVSSIADMAPEALSERALLLVLCGREEQLLRESEALDASELQALADYMAEEGEGTAAQLLYRELLRRHPEHAGARHMIDAAEGHIEAGAPAAYVRDLYDSHAESFEQQLVGRLGYRAPELLVERLLQLLPPRLGRVADLGCGSGLLGRALRQRFAIEQLHGCDLSAGMLEQARRQGGYDQLSHEELLSWLARQSALQLICATDVLIYIGDLQPVMRAVASALGAEGLFAFSVEASPGELRLCSSGRYQHSEDHVYQRAMEAGLKVLSCERFPLRQEQGKMVTGLMVICRLSASSDSEA</sequence>
<name>A0ABQ1KM08_9GAMM</name>
<comment type="caution">
    <text evidence="3">The sequence shown here is derived from an EMBL/GenBank/DDBJ whole genome shotgun (WGS) entry which is preliminary data.</text>
</comment>
<dbReference type="InterPro" id="IPR019734">
    <property type="entry name" value="TPR_rpt"/>
</dbReference>
<accession>A0ABQ1KM08</accession>
<dbReference type="SUPFAM" id="SSF48452">
    <property type="entry name" value="TPR-like"/>
    <property type="match status" value="1"/>
</dbReference>
<dbReference type="InterPro" id="IPR029063">
    <property type="entry name" value="SAM-dependent_MTases_sf"/>
</dbReference>
<dbReference type="Proteomes" id="UP000629025">
    <property type="component" value="Unassembled WGS sequence"/>
</dbReference>
<dbReference type="InterPro" id="IPR011990">
    <property type="entry name" value="TPR-like_helical_dom_sf"/>
</dbReference>
<dbReference type="Gene3D" id="1.25.40.10">
    <property type="entry name" value="Tetratricopeptide repeat domain"/>
    <property type="match status" value="1"/>
</dbReference>
<dbReference type="Pfam" id="PF08242">
    <property type="entry name" value="Methyltransf_12"/>
    <property type="match status" value="1"/>
</dbReference>
<dbReference type="InterPro" id="IPR013217">
    <property type="entry name" value="Methyltransf_12"/>
</dbReference>
<dbReference type="EMBL" id="BMIJ01000006">
    <property type="protein sequence ID" value="GGC01097.1"/>
    <property type="molecule type" value="Genomic_DNA"/>
</dbReference>
<evidence type="ECO:0000256" key="1">
    <source>
        <dbReference type="PROSITE-ProRule" id="PRU00339"/>
    </source>
</evidence>
<keyword evidence="1" id="KW-0802">TPR repeat</keyword>
<feature type="repeat" description="TPR" evidence="1">
    <location>
        <begin position="92"/>
        <end position="125"/>
    </location>
</feature>
<dbReference type="CDD" id="cd02440">
    <property type="entry name" value="AdoMet_MTases"/>
    <property type="match status" value="1"/>
</dbReference>